<protein>
    <recommendedName>
        <fullName evidence="5">PF11288 family protein</fullName>
    </recommendedName>
</protein>
<sequence>MKFLGKLQAVFRYSKLRRFLSFLLVPVLFCGISCLFLLKPKETIEMSNRLVPPDYSDPKDWASHPDKIDPADDVPRNSGFADRQSEAKADVFFIHPTTLIIGGKYWNADLADEGLNSKTDKGPIRSQASAFNDCCKIYAPRYRQATFYVFVEETPQGTEAIDFAYADVKKAFLHYIKNLNKGRPWILASHSQGTRHATRLLKEVISSSDYRNNLIAAYAIGFPFRAEEVGLPACESAESTGCVINWNSYKWGKTPNRLVDRFRASLCVNPLTWTNDEKYATKERNLGSLPISFDRILPAIADAKCNEGILWVHEPDSRGFPAIGRDDTYHLVDYHLFYSNIRQNAKFRVEKFLSLTSGAK</sequence>
<evidence type="ECO:0000256" key="2">
    <source>
        <dbReference type="SAM" id="Phobius"/>
    </source>
</evidence>
<dbReference type="SUPFAM" id="SSF53474">
    <property type="entry name" value="alpha/beta-Hydrolases"/>
    <property type="match status" value="1"/>
</dbReference>
<keyword evidence="2" id="KW-0812">Transmembrane</keyword>
<dbReference type="EMBL" id="MCRM02000005">
    <property type="protein sequence ID" value="PNV75731.1"/>
    <property type="molecule type" value="Genomic_DNA"/>
</dbReference>
<evidence type="ECO:0000256" key="1">
    <source>
        <dbReference type="SAM" id="MobiDB-lite"/>
    </source>
</evidence>
<dbReference type="InterPro" id="IPR021440">
    <property type="entry name" value="DUF3089"/>
</dbReference>
<accession>A0ABX4YKB3</accession>
<evidence type="ECO:0008006" key="5">
    <source>
        <dbReference type="Google" id="ProtNLM"/>
    </source>
</evidence>
<keyword evidence="4" id="KW-1185">Reference proteome</keyword>
<name>A0ABX4YKB3_9LEPT</name>
<feature type="region of interest" description="Disordered" evidence="1">
    <location>
        <begin position="57"/>
        <end position="79"/>
    </location>
</feature>
<gene>
    <name evidence="3" type="ORF">BES34_006770</name>
</gene>
<dbReference type="Proteomes" id="UP000094669">
    <property type="component" value="Unassembled WGS sequence"/>
</dbReference>
<keyword evidence="2" id="KW-0472">Membrane</keyword>
<proteinExistence type="predicted"/>
<feature type="transmembrane region" description="Helical" evidence="2">
    <location>
        <begin position="20"/>
        <end position="38"/>
    </location>
</feature>
<organism evidence="3 4">
    <name type="scientific">Leptospira inadai serovar Lyme</name>
    <dbReference type="NCBI Taxonomy" id="293084"/>
    <lineage>
        <taxon>Bacteria</taxon>
        <taxon>Pseudomonadati</taxon>
        <taxon>Spirochaetota</taxon>
        <taxon>Spirochaetia</taxon>
        <taxon>Leptospirales</taxon>
        <taxon>Leptospiraceae</taxon>
        <taxon>Leptospira</taxon>
    </lineage>
</organism>
<feature type="compositionally biased region" description="Basic and acidic residues" evidence="1">
    <location>
        <begin position="57"/>
        <end position="75"/>
    </location>
</feature>
<dbReference type="Pfam" id="PF11288">
    <property type="entry name" value="DUF3089"/>
    <property type="match status" value="1"/>
</dbReference>
<evidence type="ECO:0000313" key="3">
    <source>
        <dbReference type="EMBL" id="PNV75731.1"/>
    </source>
</evidence>
<dbReference type="InterPro" id="IPR029058">
    <property type="entry name" value="AB_hydrolase_fold"/>
</dbReference>
<comment type="caution">
    <text evidence="3">The sequence shown here is derived from an EMBL/GenBank/DDBJ whole genome shotgun (WGS) entry which is preliminary data.</text>
</comment>
<reference evidence="3" key="1">
    <citation type="submission" date="2018-01" db="EMBL/GenBank/DDBJ databases">
        <title>Genomic characterization of Leptospira inadai serogroup Lyme isolated from captured rat in Brazil and comparative analysis with human reference strain.</title>
        <authorList>
            <person name="Moreno L.Z."/>
            <person name="Loureiro A.P."/>
            <person name="Miraglia F."/>
            <person name="Kremer F.S."/>
            <person name="Eslabao M.R."/>
            <person name="Dellagostin O.A."/>
            <person name="Lilenbaum W."/>
            <person name="Moreno A.M."/>
        </authorList>
    </citation>
    <scope>NUCLEOTIDE SEQUENCE [LARGE SCALE GENOMIC DNA]</scope>
    <source>
        <strain evidence="3">M34/99</strain>
    </source>
</reference>
<evidence type="ECO:0000313" key="4">
    <source>
        <dbReference type="Proteomes" id="UP000094669"/>
    </source>
</evidence>
<keyword evidence="2" id="KW-1133">Transmembrane helix</keyword>